<reference evidence="2" key="1">
    <citation type="submission" date="2022-07" db="EMBL/GenBank/DDBJ databases">
        <authorList>
            <person name="Macas J."/>
            <person name="Novak P."/>
            <person name="Neumann P."/>
        </authorList>
    </citation>
    <scope>NUCLEOTIDE SEQUENCE</scope>
</reference>
<dbReference type="PANTHER" id="PTHR33430">
    <property type="entry name" value="MATERNAL EFFECT EMBRYO ARREST PROTEIN"/>
    <property type="match status" value="1"/>
</dbReference>
<dbReference type="EMBL" id="CAMAPE010000035">
    <property type="protein sequence ID" value="CAH9097610.1"/>
    <property type="molecule type" value="Genomic_DNA"/>
</dbReference>
<proteinExistence type="predicted"/>
<evidence type="ECO:0000313" key="3">
    <source>
        <dbReference type="Proteomes" id="UP001152484"/>
    </source>
</evidence>
<dbReference type="Proteomes" id="UP001152484">
    <property type="component" value="Unassembled WGS sequence"/>
</dbReference>
<sequence length="173" mass="18730">MTAISIHVTALDGIIHVNSLFTFAVFVGLAWNPRDPNNRLTDDPKCEAGPKIAEDLVAFHVYSFASFLFSSLIAMCIKQLTRLTEDAHVEIHGVDIAVVVNKYLVQIGYVVCAVGSVAGCVCLMLALRNVVQIKLGTLGCGSPHTSAAVYPLFIFGIAGLIFYVFTIVYAFFV</sequence>
<name>A0A9P1ECU8_CUSEU</name>
<comment type="caution">
    <text evidence="2">The sequence shown here is derived from an EMBL/GenBank/DDBJ whole genome shotgun (WGS) entry which is preliminary data.</text>
</comment>
<keyword evidence="1" id="KW-0472">Membrane</keyword>
<feature type="transmembrane region" description="Helical" evidence="1">
    <location>
        <begin position="12"/>
        <end position="31"/>
    </location>
</feature>
<organism evidence="2 3">
    <name type="scientific">Cuscuta europaea</name>
    <name type="common">European dodder</name>
    <dbReference type="NCBI Taxonomy" id="41803"/>
    <lineage>
        <taxon>Eukaryota</taxon>
        <taxon>Viridiplantae</taxon>
        <taxon>Streptophyta</taxon>
        <taxon>Embryophyta</taxon>
        <taxon>Tracheophyta</taxon>
        <taxon>Spermatophyta</taxon>
        <taxon>Magnoliopsida</taxon>
        <taxon>eudicotyledons</taxon>
        <taxon>Gunneridae</taxon>
        <taxon>Pentapetalae</taxon>
        <taxon>asterids</taxon>
        <taxon>lamiids</taxon>
        <taxon>Solanales</taxon>
        <taxon>Convolvulaceae</taxon>
        <taxon>Cuscuteae</taxon>
        <taxon>Cuscuta</taxon>
        <taxon>Cuscuta subgen. Cuscuta</taxon>
    </lineage>
</organism>
<evidence type="ECO:0000313" key="2">
    <source>
        <dbReference type="EMBL" id="CAH9097610.1"/>
    </source>
</evidence>
<dbReference type="PANTHER" id="PTHR33430:SF7">
    <property type="entry name" value="OS07G0240400 PROTEIN"/>
    <property type="match status" value="1"/>
</dbReference>
<keyword evidence="1" id="KW-0812">Transmembrane</keyword>
<accession>A0A9P1ECU8</accession>
<gene>
    <name evidence="2" type="ORF">CEURO_LOCUS13919</name>
</gene>
<keyword evidence="3" id="KW-1185">Reference proteome</keyword>
<feature type="transmembrane region" description="Helical" evidence="1">
    <location>
        <begin position="57"/>
        <end position="77"/>
    </location>
</feature>
<feature type="transmembrane region" description="Helical" evidence="1">
    <location>
        <begin position="147"/>
        <end position="172"/>
    </location>
</feature>
<dbReference type="AlphaFoldDB" id="A0A9P1ECU8"/>
<keyword evidence="1" id="KW-1133">Transmembrane helix</keyword>
<evidence type="ECO:0000256" key="1">
    <source>
        <dbReference type="SAM" id="Phobius"/>
    </source>
</evidence>
<protein>
    <recommendedName>
        <fullName evidence="4">Maternal effect embryo arrest 60</fullName>
    </recommendedName>
</protein>
<feature type="transmembrane region" description="Helical" evidence="1">
    <location>
        <begin position="107"/>
        <end position="127"/>
    </location>
</feature>
<dbReference type="OrthoDB" id="666653at2759"/>
<evidence type="ECO:0008006" key="4">
    <source>
        <dbReference type="Google" id="ProtNLM"/>
    </source>
</evidence>